<dbReference type="RefSeq" id="WP_066667855.1">
    <property type="nucleotide sequence ID" value="NZ_LYVF01000137.1"/>
</dbReference>
<evidence type="ECO:0000256" key="4">
    <source>
        <dbReference type="ARBA" id="ARBA00022840"/>
    </source>
</evidence>
<comment type="similarity">
    <text evidence="1">Belongs to the ABC transporter superfamily.</text>
</comment>
<dbReference type="InterPro" id="IPR003593">
    <property type="entry name" value="AAA+_ATPase"/>
</dbReference>
<dbReference type="InterPro" id="IPR025302">
    <property type="entry name" value="DrrA1/2-like_C"/>
</dbReference>
<name>A0A1B7LF91_9FIRM</name>
<dbReference type="PANTHER" id="PTHR43335:SF3">
    <property type="entry name" value="ABC TRANSPORTER"/>
    <property type="match status" value="1"/>
</dbReference>
<evidence type="ECO:0000256" key="3">
    <source>
        <dbReference type="ARBA" id="ARBA00022741"/>
    </source>
</evidence>
<accession>A0A1B7LF91</accession>
<dbReference type="CDD" id="cd03230">
    <property type="entry name" value="ABC_DR_subfamily_A"/>
    <property type="match status" value="1"/>
</dbReference>
<dbReference type="Gene3D" id="3.40.50.300">
    <property type="entry name" value="P-loop containing nucleotide triphosphate hydrolases"/>
    <property type="match status" value="1"/>
</dbReference>
<proteinExistence type="inferred from homology"/>
<dbReference type="PROSITE" id="PS50893">
    <property type="entry name" value="ABC_TRANSPORTER_2"/>
    <property type="match status" value="1"/>
</dbReference>
<evidence type="ECO:0000313" key="6">
    <source>
        <dbReference type="EMBL" id="OAT82326.1"/>
    </source>
</evidence>
<dbReference type="PANTHER" id="PTHR43335">
    <property type="entry name" value="ABC TRANSPORTER, ATP-BINDING PROTEIN"/>
    <property type="match status" value="1"/>
</dbReference>
<dbReference type="OrthoDB" id="9804819at2"/>
<organism evidence="6 7">
    <name type="scientific">Desulfotomaculum copahuensis</name>
    <dbReference type="NCBI Taxonomy" id="1838280"/>
    <lineage>
        <taxon>Bacteria</taxon>
        <taxon>Bacillati</taxon>
        <taxon>Bacillota</taxon>
        <taxon>Clostridia</taxon>
        <taxon>Eubacteriales</taxon>
        <taxon>Desulfotomaculaceae</taxon>
        <taxon>Desulfotomaculum</taxon>
    </lineage>
</organism>
<dbReference type="EMBL" id="LYVF01000137">
    <property type="protein sequence ID" value="OAT82326.1"/>
    <property type="molecule type" value="Genomic_DNA"/>
</dbReference>
<dbReference type="InterPro" id="IPR003439">
    <property type="entry name" value="ABC_transporter-like_ATP-bd"/>
</dbReference>
<dbReference type="Proteomes" id="UP000078532">
    <property type="component" value="Unassembled WGS sequence"/>
</dbReference>
<keyword evidence="3" id="KW-0547">Nucleotide-binding</keyword>
<reference evidence="6 7" key="1">
    <citation type="submission" date="2016-04" db="EMBL/GenBank/DDBJ databases">
        <authorList>
            <person name="Evans L.H."/>
            <person name="Alamgir A."/>
            <person name="Owens N."/>
            <person name="Weber N.D."/>
            <person name="Virtaneva K."/>
            <person name="Barbian K."/>
            <person name="Babar A."/>
            <person name="Rosenke K."/>
        </authorList>
    </citation>
    <scope>NUCLEOTIDE SEQUENCE [LARGE SCALE GENOMIC DNA]</scope>
    <source>
        <strain evidence="6 7">LMa1</strain>
    </source>
</reference>
<dbReference type="InterPro" id="IPR027417">
    <property type="entry name" value="P-loop_NTPase"/>
</dbReference>
<evidence type="ECO:0000313" key="7">
    <source>
        <dbReference type="Proteomes" id="UP000078532"/>
    </source>
</evidence>
<keyword evidence="2" id="KW-0813">Transport</keyword>
<dbReference type="Pfam" id="PF00005">
    <property type="entry name" value="ABC_tran"/>
    <property type="match status" value="1"/>
</dbReference>
<keyword evidence="7" id="KW-1185">Reference proteome</keyword>
<evidence type="ECO:0000256" key="2">
    <source>
        <dbReference type="ARBA" id="ARBA00022448"/>
    </source>
</evidence>
<dbReference type="GO" id="GO:0005524">
    <property type="term" value="F:ATP binding"/>
    <property type="evidence" value="ECO:0007669"/>
    <property type="project" value="UniProtKB-KW"/>
</dbReference>
<dbReference type="GO" id="GO:0016887">
    <property type="term" value="F:ATP hydrolysis activity"/>
    <property type="evidence" value="ECO:0007669"/>
    <property type="project" value="InterPro"/>
</dbReference>
<dbReference type="AlphaFoldDB" id="A0A1B7LF91"/>
<evidence type="ECO:0000259" key="5">
    <source>
        <dbReference type="PROSITE" id="PS50893"/>
    </source>
</evidence>
<comment type="caution">
    <text evidence="6">The sequence shown here is derived from an EMBL/GenBank/DDBJ whole genome shotgun (WGS) entry which is preliminary data.</text>
</comment>
<keyword evidence="4" id="KW-0067">ATP-binding</keyword>
<evidence type="ECO:0000256" key="1">
    <source>
        <dbReference type="ARBA" id="ARBA00005417"/>
    </source>
</evidence>
<dbReference type="Pfam" id="PF13732">
    <property type="entry name" value="DrrA1-3_C"/>
    <property type="match status" value="1"/>
</dbReference>
<dbReference type="SUPFAM" id="SSF52540">
    <property type="entry name" value="P-loop containing nucleoside triphosphate hydrolases"/>
    <property type="match status" value="1"/>
</dbReference>
<dbReference type="SMART" id="SM00382">
    <property type="entry name" value="AAA"/>
    <property type="match status" value="1"/>
</dbReference>
<feature type="domain" description="ABC transporter" evidence="5">
    <location>
        <begin position="2"/>
        <end position="232"/>
    </location>
</feature>
<sequence length="308" mass="33185">MIRTAGLVKNYGRVTALRGIDLEVPAGAVYGFIGRNGAGKTTTLRILAGLLVPDGGVAEICGRDVVENPRAVRAAVGYMPDFFGVYDGLRAGEYLLFYAATYGIRGERAAKLRDDLLELVELGDKREDFVDTLSRGMQQRLCLARSLIHDPPVLLLDEPASGPDPMARVKMREILKELCRLGKTMLISSHILSELADLCTHIGIVTGGRLVRQGPLNEILAGAAERNIIMRCNEQLPEAVKLVAGWPGAEIVNATKEQIEFRLAGGPADMAGLLRALITLGVPVTHFAQTEQSLEETFIQLAGEGNGA</sequence>
<dbReference type="STRING" id="1838280.A6M21_09260"/>
<protein>
    <submittedName>
        <fullName evidence="6">ABC transporter</fullName>
    </submittedName>
</protein>
<gene>
    <name evidence="6" type="ORF">A6M21_09260</name>
</gene>